<name>A0A6J5K3G2_9BURK</name>
<gene>
    <name evidence="1" type="ORF">LMG9964_02142</name>
</gene>
<reference evidence="1 2" key="1">
    <citation type="submission" date="2020-04" db="EMBL/GenBank/DDBJ databases">
        <authorList>
            <person name="De Canck E."/>
        </authorList>
    </citation>
    <scope>NUCLEOTIDE SEQUENCE [LARGE SCALE GENOMIC DNA]</scope>
    <source>
        <strain evidence="1 2">LMG 9964</strain>
    </source>
</reference>
<evidence type="ECO:0000313" key="1">
    <source>
        <dbReference type="EMBL" id="CAB4048501.1"/>
    </source>
</evidence>
<organism evidence="1 2">
    <name type="scientific">Paraburkholderia phenoliruptrix</name>
    <dbReference type="NCBI Taxonomy" id="252970"/>
    <lineage>
        <taxon>Bacteria</taxon>
        <taxon>Pseudomonadati</taxon>
        <taxon>Pseudomonadota</taxon>
        <taxon>Betaproteobacteria</taxon>
        <taxon>Burkholderiales</taxon>
        <taxon>Burkholderiaceae</taxon>
        <taxon>Paraburkholderia</taxon>
    </lineage>
</organism>
<sequence>MSQIANALRSARAAIEHPQCGQTFQTAVADPRPFSDRHALAILLAVSHHPVADDIEKADAARLLVAWERKCSHWREDNRNRHNAFPELPTEYKDWQPFLDVATNINRK</sequence>
<protein>
    <submittedName>
        <fullName evidence="1">Uncharacterized protein</fullName>
    </submittedName>
</protein>
<dbReference type="RefSeq" id="WP_041745331.1">
    <property type="nucleotide sequence ID" value="NZ_CADILN010000002.1"/>
</dbReference>
<accession>A0A6J5K3G2</accession>
<dbReference type="EMBL" id="CADILN010000002">
    <property type="protein sequence ID" value="CAB4048501.1"/>
    <property type="molecule type" value="Genomic_DNA"/>
</dbReference>
<dbReference type="AlphaFoldDB" id="A0A6J5K3G2"/>
<proteinExistence type="predicted"/>
<evidence type="ECO:0000313" key="2">
    <source>
        <dbReference type="Proteomes" id="UP000494102"/>
    </source>
</evidence>
<dbReference type="GeneID" id="27797148"/>
<dbReference type="Proteomes" id="UP000494102">
    <property type="component" value="Unassembled WGS sequence"/>
</dbReference>